<dbReference type="InterPro" id="IPR050414">
    <property type="entry name" value="Fungal_M35_metalloproteases"/>
</dbReference>
<dbReference type="Gene3D" id="2.60.40.2970">
    <property type="match status" value="1"/>
</dbReference>
<keyword evidence="12" id="KW-1185">Reference proteome</keyword>
<dbReference type="SMART" id="SM01351">
    <property type="entry name" value="Aspzincin_M35"/>
    <property type="match status" value="1"/>
</dbReference>
<dbReference type="Proteomes" id="UP000229897">
    <property type="component" value="Chromosome"/>
</dbReference>
<keyword evidence="5" id="KW-0378">Hydrolase</keyword>
<evidence type="ECO:0000256" key="1">
    <source>
        <dbReference type="ARBA" id="ARBA00001947"/>
    </source>
</evidence>
<dbReference type="GO" id="GO:0046872">
    <property type="term" value="F:metal ion binding"/>
    <property type="evidence" value="ECO:0007669"/>
    <property type="project" value="UniProtKB-KW"/>
</dbReference>
<feature type="region of interest" description="Disordered" evidence="8">
    <location>
        <begin position="346"/>
        <end position="367"/>
    </location>
</feature>
<evidence type="ECO:0000259" key="10">
    <source>
        <dbReference type="SMART" id="SM01351"/>
    </source>
</evidence>
<comment type="similarity">
    <text evidence="2">Belongs to the peptidase M35 family.</text>
</comment>
<dbReference type="AlphaFoldDB" id="A0A2D2DKY6"/>
<evidence type="ECO:0000313" key="11">
    <source>
        <dbReference type="EMBL" id="ATQ75615.1"/>
    </source>
</evidence>
<feature type="signal peptide" evidence="9">
    <location>
        <begin position="1"/>
        <end position="24"/>
    </location>
</feature>
<dbReference type="GO" id="GO:0004222">
    <property type="term" value="F:metalloendopeptidase activity"/>
    <property type="evidence" value="ECO:0007669"/>
    <property type="project" value="InterPro"/>
</dbReference>
<comment type="cofactor">
    <cofactor evidence="1">
        <name>Zn(2+)</name>
        <dbReference type="ChEBI" id="CHEBI:29105"/>
    </cofactor>
</comment>
<dbReference type="OrthoDB" id="7649992at2"/>
<gene>
    <name evidence="11" type="ORF">CR152_14595</name>
</gene>
<evidence type="ECO:0000256" key="2">
    <source>
        <dbReference type="ARBA" id="ARBA00010279"/>
    </source>
</evidence>
<evidence type="ECO:0000256" key="7">
    <source>
        <dbReference type="ARBA" id="ARBA00023049"/>
    </source>
</evidence>
<evidence type="ECO:0000256" key="8">
    <source>
        <dbReference type="SAM" id="MobiDB-lite"/>
    </source>
</evidence>
<dbReference type="PANTHER" id="PTHR37016:SF3">
    <property type="entry name" value="NEUTRAL PROTEASE 2-RELATED"/>
    <property type="match status" value="1"/>
</dbReference>
<keyword evidence="6" id="KW-0862">Zinc</keyword>
<dbReference type="GO" id="GO:0006508">
    <property type="term" value="P:proteolysis"/>
    <property type="evidence" value="ECO:0007669"/>
    <property type="project" value="UniProtKB-KW"/>
</dbReference>
<dbReference type="Gene3D" id="3.40.390.10">
    <property type="entry name" value="Collagenase (Catalytic Domain)"/>
    <property type="match status" value="1"/>
</dbReference>
<dbReference type="Pfam" id="PF14521">
    <property type="entry name" value="Aspzincin_M35"/>
    <property type="match status" value="1"/>
</dbReference>
<dbReference type="SUPFAM" id="SSF55486">
    <property type="entry name" value="Metalloproteases ('zincins'), catalytic domain"/>
    <property type="match status" value="1"/>
</dbReference>
<feature type="domain" description="Lysine-specific metallo-endopeptidase" evidence="10">
    <location>
        <begin position="230"/>
        <end position="361"/>
    </location>
</feature>
<dbReference type="InterPro" id="IPR034115">
    <property type="entry name" value="M35_peptidyl-Lys"/>
</dbReference>
<evidence type="ECO:0000256" key="4">
    <source>
        <dbReference type="ARBA" id="ARBA00022723"/>
    </source>
</evidence>
<evidence type="ECO:0000256" key="3">
    <source>
        <dbReference type="ARBA" id="ARBA00022670"/>
    </source>
</evidence>
<protein>
    <submittedName>
        <fullName evidence="11">Peptidase M35</fullName>
    </submittedName>
</protein>
<feature type="chain" id="PRO_5013628865" evidence="9">
    <location>
        <begin position="25"/>
        <end position="367"/>
    </location>
</feature>
<dbReference type="CDD" id="cd11306">
    <property type="entry name" value="M35_peptidyl-Lys"/>
    <property type="match status" value="1"/>
</dbReference>
<dbReference type="PANTHER" id="PTHR37016">
    <property type="match status" value="1"/>
</dbReference>
<dbReference type="RefSeq" id="WP_099875571.1">
    <property type="nucleotide sequence ID" value="NZ_CP024608.1"/>
</dbReference>
<dbReference type="InterPro" id="IPR029463">
    <property type="entry name" value="Lys_MEP"/>
</dbReference>
<dbReference type="EMBL" id="CP024608">
    <property type="protein sequence ID" value="ATQ75615.1"/>
    <property type="molecule type" value="Genomic_DNA"/>
</dbReference>
<organism evidence="11 12">
    <name type="scientific">Massilia violaceinigra</name>
    <dbReference type="NCBI Taxonomy" id="2045208"/>
    <lineage>
        <taxon>Bacteria</taxon>
        <taxon>Pseudomonadati</taxon>
        <taxon>Pseudomonadota</taxon>
        <taxon>Betaproteobacteria</taxon>
        <taxon>Burkholderiales</taxon>
        <taxon>Oxalobacteraceae</taxon>
        <taxon>Telluria group</taxon>
        <taxon>Massilia</taxon>
    </lineage>
</organism>
<reference evidence="11" key="1">
    <citation type="submission" date="2017-10" db="EMBL/GenBank/DDBJ databases">
        <title>Massilia psychrophilum sp. nov., a novel purple-pigmented bacterium isolated from Tianshan glacier, Xinjiang Municipality, China.</title>
        <authorList>
            <person name="Wang H."/>
        </authorList>
    </citation>
    <scope>NUCLEOTIDE SEQUENCE [LARGE SCALE GENOMIC DNA]</scope>
    <source>
        <strain evidence="11">B2</strain>
    </source>
</reference>
<keyword evidence="7" id="KW-0482">Metalloprotease</keyword>
<keyword evidence="9" id="KW-0732">Signal</keyword>
<evidence type="ECO:0000256" key="9">
    <source>
        <dbReference type="SAM" id="SignalP"/>
    </source>
</evidence>
<evidence type="ECO:0000313" key="12">
    <source>
        <dbReference type="Proteomes" id="UP000229897"/>
    </source>
</evidence>
<proteinExistence type="inferred from homology"/>
<dbReference type="KEGG" id="mass:CR152_14595"/>
<evidence type="ECO:0000256" key="6">
    <source>
        <dbReference type="ARBA" id="ARBA00022833"/>
    </source>
</evidence>
<accession>A0A2D2DKY6</accession>
<sequence>MNWNHLVKASVGIVAAAACLAAQAGSNGVTVSLSPEKSSLGKEDDVVMRVTITNTSSKPQYVLKWHTPFAGVEDHLFDVTRDGVDVPYQGRHYKRPAPTAKDYYLLKPGASHTAKVELSAMYDMSVTGDYSVRYHAASLNLFNSTSDDDNSVNARQGEREIGEIASAPVSLWIDGRLERGTVVADPFELAAKQQAAGPAGVSFASCSTAQQSSINSAMSAAKTMANGSVTYLNNGLQGTRYKKWFGAYTSGRYSTVKSHFANIKNALDSKPIVVDCSCKESYYAYVYPTQPYKIYVCNAFWTAPTSGTDSKGGTLVHELSHFNVVAATDDWAYGQSAAASLATSNPTKAVDNADSHEYFSENTPSLP</sequence>
<evidence type="ECO:0000256" key="5">
    <source>
        <dbReference type="ARBA" id="ARBA00022801"/>
    </source>
</evidence>
<dbReference type="InterPro" id="IPR024079">
    <property type="entry name" value="MetalloPept_cat_dom_sf"/>
</dbReference>
<keyword evidence="4" id="KW-0479">Metal-binding</keyword>
<keyword evidence="3" id="KW-0645">Protease</keyword>
<name>A0A2D2DKY6_9BURK</name>